<name>A0ABS2LLN2_9ACTN</name>
<organism evidence="2 3">
    <name type="scientific">Micromonospora luteifusca</name>
    <dbReference type="NCBI Taxonomy" id="709860"/>
    <lineage>
        <taxon>Bacteria</taxon>
        <taxon>Bacillati</taxon>
        <taxon>Actinomycetota</taxon>
        <taxon>Actinomycetes</taxon>
        <taxon>Micromonosporales</taxon>
        <taxon>Micromonosporaceae</taxon>
        <taxon>Micromonospora</taxon>
    </lineage>
</organism>
<keyword evidence="1" id="KW-0812">Transmembrane</keyword>
<gene>
    <name evidence="2" type="ORF">JOD64_000312</name>
</gene>
<keyword evidence="1" id="KW-1133">Transmembrane helix</keyword>
<keyword evidence="3" id="KW-1185">Reference proteome</keyword>
<feature type="transmembrane region" description="Helical" evidence="1">
    <location>
        <begin position="23"/>
        <end position="42"/>
    </location>
</feature>
<evidence type="ECO:0008006" key="4">
    <source>
        <dbReference type="Google" id="ProtNLM"/>
    </source>
</evidence>
<keyword evidence="1" id="KW-0472">Membrane</keyword>
<dbReference type="EMBL" id="JAFBBP010000001">
    <property type="protein sequence ID" value="MBM7489090.1"/>
    <property type="molecule type" value="Genomic_DNA"/>
</dbReference>
<accession>A0ABS2LLN2</accession>
<dbReference type="RefSeq" id="WP_204940523.1">
    <property type="nucleotide sequence ID" value="NZ_JAFBBP010000001.1"/>
</dbReference>
<dbReference type="Proteomes" id="UP000764837">
    <property type="component" value="Unassembled WGS sequence"/>
</dbReference>
<reference evidence="2 3" key="1">
    <citation type="submission" date="2021-01" db="EMBL/GenBank/DDBJ databases">
        <title>Sequencing the genomes of 1000 actinobacteria strains.</title>
        <authorList>
            <person name="Klenk H.-P."/>
        </authorList>
    </citation>
    <scope>NUCLEOTIDE SEQUENCE [LARGE SCALE GENOMIC DNA]</scope>
    <source>
        <strain evidence="2 3">DSM 100204</strain>
    </source>
</reference>
<evidence type="ECO:0000256" key="1">
    <source>
        <dbReference type="SAM" id="Phobius"/>
    </source>
</evidence>
<protein>
    <recommendedName>
        <fullName evidence="4">MFS transporter</fullName>
    </recommendedName>
</protein>
<evidence type="ECO:0000313" key="3">
    <source>
        <dbReference type="Proteomes" id="UP000764837"/>
    </source>
</evidence>
<evidence type="ECO:0000313" key="2">
    <source>
        <dbReference type="EMBL" id="MBM7489090.1"/>
    </source>
</evidence>
<proteinExistence type="predicted"/>
<comment type="caution">
    <text evidence="2">The sequence shown here is derived from an EMBL/GenBank/DDBJ whole genome shotgun (WGS) entry which is preliminary data.</text>
</comment>
<sequence>MLLLGWVALATLAAQPVALLFLVSVQGTLSFALGGTLIARVLSWRQ</sequence>